<dbReference type="InterPro" id="IPR011009">
    <property type="entry name" value="Kinase-like_dom_sf"/>
</dbReference>
<dbReference type="Gene3D" id="1.10.510.10">
    <property type="entry name" value="Transferase(Phosphotransferase) domain 1"/>
    <property type="match status" value="1"/>
</dbReference>
<evidence type="ECO:0000313" key="9">
    <source>
        <dbReference type="Proteomes" id="UP001163823"/>
    </source>
</evidence>
<sequence>MEWVRGDQVGRGSFATVNLAIPRKSFVQIPPLTVVKSSISSNSASLKNEKQVLDRLGDCQQVIRCFGDDHSFENGEELYNLILEYATGGSLADQLKYHGGRLSESDVRLYTKSILKGLGHIHAQGFVHCDLKLQNILLFDNGEIKIADFGLAKKTEEKQSKGESEFQWRGTPLYMSPESVKDNKYDHPADIWALGCAVVEMVTGKPVWNLQPETNICSLLLRIGVGEELPDIPAELSEEARDFLEKCFVKDPRNRWTAEKLLNHPFVADVNVSLKHADELLTSPRSHFDFPEWVSTASTSIPSSPESEEWFDRKLDLFFDSLSSLCSPEDRLRQLITDQTPNWSVSESWISVR</sequence>
<protein>
    <submittedName>
        <fullName evidence="8">Protein kinase-like protein</fullName>
    </submittedName>
</protein>
<proteinExistence type="inferred from homology"/>
<dbReference type="AlphaFoldDB" id="A0AAD7KSK7"/>
<name>A0AAD7KSK7_QUISA</name>
<feature type="binding site" evidence="5">
    <location>
        <position position="36"/>
    </location>
    <ligand>
        <name>ATP</name>
        <dbReference type="ChEBI" id="CHEBI:30616"/>
    </ligand>
</feature>
<dbReference type="PANTHER" id="PTHR48011">
    <property type="entry name" value="CCR4-NOT TRANSCRIPTIONAL COMPLEX SUBUNIT CAF120-RELATED"/>
    <property type="match status" value="1"/>
</dbReference>
<keyword evidence="3 8" id="KW-0418">Kinase</keyword>
<keyword evidence="9" id="KW-1185">Reference proteome</keyword>
<dbReference type="PROSITE" id="PS00107">
    <property type="entry name" value="PROTEIN_KINASE_ATP"/>
    <property type="match status" value="1"/>
</dbReference>
<keyword evidence="6" id="KW-0723">Serine/threonine-protein kinase</keyword>
<dbReference type="PANTHER" id="PTHR48011:SF18">
    <property type="entry name" value="MITOGEN-ACTIVATED PROTEIN KINASE KINASE KINASE 19-RELATED"/>
    <property type="match status" value="1"/>
</dbReference>
<dbReference type="FunFam" id="1.10.510.10:FF:000882">
    <property type="entry name" value="Mitogen-activated protein kinase kinase kinase 17"/>
    <property type="match status" value="1"/>
</dbReference>
<dbReference type="GO" id="GO:0004674">
    <property type="term" value="F:protein serine/threonine kinase activity"/>
    <property type="evidence" value="ECO:0007669"/>
    <property type="project" value="UniProtKB-KW"/>
</dbReference>
<dbReference type="CDD" id="cd06606">
    <property type="entry name" value="STKc_MAPKKK"/>
    <property type="match status" value="1"/>
</dbReference>
<dbReference type="KEGG" id="qsa:O6P43_033828"/>
<dbReference type="InterPro" id="IPR017441">
    <property type="entry name" value="Protein_kinase_ATP_BS"/>
</dbReference>
<gene>
    <name evidence="8" type="ORF">O6P43_033828</name>
</gene>
<evidence type="ECO:0000259" key="7">
    <source>
        <dbReference type="PROSITE" id="PS50011"/>
    </source>
</evidence>
<keyword evidence="2 5" id="KW-0547">Nucleotide-binding</keyword>
<feature type="domain" description="Protein kinase" evidence="7">
    <location>
        <begin position="3"/>
        <end position="267"/>
    </location>
</feature>
<dbReference type="EMBL" id="JARAOO010000014">
    <property type="protein sequence ID" value="KAJ7944431.1"/>
    <property type="molecule type" value="Genomic_DNA"/>
</dbReference>
<evidence type="ECO:0000256" key="4">
    <source>
        <dbReference type="ARBA" id="ARBA00022840"/>
    </source>
</evidence>
<keyword evidence="4 5" id="KW-0067">ATP-binding</keyword>
<dbReference type="InterPro" id="IPR052751">
    <property type="entry name" value="Plant_MAPKKK"/>
</dbReference>
<reference evidence="8" key="1">
    <citation type="journal article" date="2023" name="Science">
        <title>Elucidation of the pathway for biosynthesis of saponin adjuvants from the soapbark tree.</title>
        <authorList>
            <person name="Reed J."/>
            <person name="Orme A."/>
            <person name="El-Demerdash A."/>
            <person name="Owen C."/>
            <person name="Martin L.B.B."/>
            <person name="Misra R.C."/>
            <person name="Kikuchi S."/>
            <person name="Rejzek M."/>
            <person name="Martin A.C."/>
            <person name="Harkess A."/>
            <person name="Leebens-Mack J."/>
            <person name="Louveau T."/>
            <person name="Stephenson M.J."/>
            <person name="Osbourn A."/>
        </authorList>
    </citation>
    <scope>NUCLEOTIDE SEQUENCE</scope>
    <source>
        <strain evidence="8">S10</strain>
    </source>
</reference>
<keyword evidence="1" id="KW-0808">Transferase</keyword>
<dbReference type="GO" id="GO:0005524">
    <property type="term" value="F:ATP binding"/>
    <property type="evidence" value="ECO:0007669"/>
    <property type="project" value="UniProtKB-UniRule"/>
</dbReference>
<evidence type="ECO:0000313" key="8">
    <source>
        <dbReference type="EMBL" id="KAJ7944431.1"/>
    </source>
</evidence>
<evidence type="ECO:0000256" key="6">
    <source>
        <dbReference type="RuleBase" id="RU000304"/>
    </source>
</evidence>
<dbReference type="PROSITE" id="PS50011">
    <property type="entry name" value="PROTEIN_KINASE_DOM"/>
    <property type="match status" value="1"/>
</dbReference>
<dbReference type="SUPFAM" id="SSF56112">
    <property type="entry name" value="Protein kinase-like (PK-like)"/>
    <property type="match status" value="1"/>
</dbReference>
<accession>A0AAD7KSK7</accession>
<dbReference type="PROSITE" id="PS00108">
    <property type="entry name" value="PROTEIN_KINASE_ST"/>
    <property type="match status" value="1"/>
</dbReference>
<dbReference type="InterPro" id="IPR000719">
    <property type="entry name" value="Prot_kinase_dom"/>
</dbReference>
<comment type="similarity">
    <text evidence="6">Belongs to the protein kinase superfamily.</text>
</comment>
<evidence type="ECO:0000256" key="2">
    <source>
        <dbReference type="ARBA" id="ARBA00022741"/>
    </source>
</evidence>
<dbReference type="GO" id="GO:0007165">
    <property type="term" value="P:signal transduction"/>
    <property type="evidence" value="ECO:0007669"/>
    <property type="project" value="TreeGrafter"/>
</dbReference>
<dbReference type="Proteomes" id="UP001163823">
    <property type="component" value="Chromosome 14"/>
</dbReference>
<dbReference type="Pfam" id="PF00069">
    <property type="entry name" value="Pkinase"/>
    <property type="match status" value="1"/>
</dbReference>
<evidence type="ECO:0000256" key="5">
    <source>
        <dbReference type="PROSITE-ProRule" id="PRU10141"/>
    </source>
</evidence>
<dbReference type="InterPro" id="IPR008271">
    <property type="entry name" value="Ser/Thr_kinase_AS"/>
</dbReference>
<evidence type="ECO:0000256" key="3">
    <source>
        <dbReference type="ARBA" id="ARBA00022777"/>
    </source>
</evidence>
<comment type="caution">
    <text evidence="8">The sequence shown here is derived from an EMBL/GenBank/DDBJ whole genome shotgun (WGS) entry which is preliminary data.</text>
</comment>
<evidence type="ECO:0000256" key="1">
    <source>
        <dbReference type="ARBA" id="ARBA00022679"/>
    </source>
</evidence>
<organism evidence="8 9">
    <name type="scientific">Quillaja saponaria</name>
    <name type="common">Soap bark tree</name>
    <dbReference type="NCBI Taxonomy" id="32244"/>
    <lineage>
        <taxon>Eukaryota</taxon>
        <taxon>Viridiplantae</taxon>
        <taxon>Streptophyta</taxon>
        <taxon>Embryophyta</taxon>
        <taxon>Tracheophyta</taxon>
        <taxon>Spermatophyta</taxon>
        <taxon>Magnoliopsida</taxon>
        <taxon>eudicotyledons</taxon>
        <taxon>Gunneridae</taxon>
        <taxon>Pentapetalae</taxon>
        <taxon>rosids</taxon>
        <taxon>fabids</taxon>
        <taxon>Fabales</taxon>
        <taxon>Quillajaceae</taxon>
        <taxon>Quillaja</taxon>
    </lineage>
</organism>
<dbReference type="SMART" id="SM00220">
    <property type="entry name" value="S_TKc"/>
    <property type="match status" value="1"/>
</dbReference>